<feature type="compositionally biased region" description="Low complexity" evidence="1">
    <location>
        <begin position="1"/>
        <end position="18"/>
    </location>
</feature>
<dbReference type="AlphaFoldDB" id="A0A1Y2HUA0"/>
<dbReference type="GO" id="GO:0031929">
    <property type="term" value="P:TOR signaling"/>
    <property type="evidence" value="ECO:0007669"/>
    <property type="project" value="InterPro"/>
</dbReference>
<comment type="caution">
    <text evidence="2">The sequence shown here is derived from an EMBL/GenBank/DDBJ whole genome shotgun (WGS) entry which is preliminary data.</text>
</comment>
<dbReference type="EMBL" id="MCFL01000010">
    <property type="protein sequence ID" value="ORZ38079.1"/>
    <property type="molecule type" value="Genomic_DNA"/>
</dbReference>
<dbReference type="OrthoDB" id="5430106at2759"/>
<feature type="compositionally biased region" description="Polar residues" evidence="1">
    <location>
        <begin position="35"/>
        <end position="44"/>
    </location>
</feature>
<sequence length="156" mass="15961">MDQSTASFTTSAAAVAPAQPGPSSAPPPPYSNATVAANGTSSAGPTKGTAGPLPTQSGGFLSRTQQKLMLQKDQLETQEASGPSAGSAAVKFAKEIERIDREFNTVVRFHDPLGLALERKRVVEELAAQAAAQAAASASITVRPQAGTAAQMRNGR</sequence>
<feature type="compositionally biased region" description="Polar residues" evidence="1">
    <location>
        <begin position="54"/>
        <end position="63"/>
    </location>
</feature>
<dbReference type="Pfam" id="PF10452">
    <property type="entry name" value="TCO89"/>
    <property type="match status" value="1"/>
</dbReference>
<protein>
    <submittedName>
        <fullName evidence="2">Uncharacterized protein</fullName>
    </submittedName>
</protein>
<feature type="compositionally biased region" description="Pro residues" evidence="1">
    <location>
        <begin position="19"/>
        <end position="30"/>
    </location>
</feature>
<dbReference type="InterPro" id="IPR018857">
    <property type="entry name" value="TORC1_cplx_su_TCO89"/>
</dbReference>
<name>A0A1Y2HUA0_9FUNG</name>
<accession>A0A1Y2HUA0</accession>
<evidence type="ECO:0000313" key="3">
    <source>
        <dbReference type="Proteomes" id="UP000193411"/>
    </source>
</evidence>
<dbReference type="GO" id="GO:0031931">
    <property type="term" value="C:TORC1 complex"/>
    <property type="evidence" value="ECO:0007669"/>
    <property type="project" value="InterPro"/>
</dbReference>
<feature type="region of interest" description="Disordered" evidence="1">
    <location>
        <begin position="137"/>
        <end position="156"/>
    </location>
</feature>
<reference evidence="2 3" key="1">
    <citation type="submission" date="2016-07" db="EMBL/GenBank/DDBJ databases">
        <title>Pervasive Adenine N6-methylation of Active Genes in Fungi.</title>
        <authorList>
            <consortium name="DOE Joint Genome Institute"/>
            <person name="Mondo S.J."/>
            <person name="Dannebaum R.O."/>
            <person name="Kuo R.C."/>
            <person name="Labutti K."/>
            <person name="Haridas S."/>
            <person name="Kuo A."/>
            <person name="Salamov A."/>
            <person name="Ahrendt S.R."/>
            <person name="Lipzen A."/>
            <person name="Sullivan W."/>
            <person name="Andreopoulos W.B."/>
            <person name="Clum A."/>
            <person name="Lindquist E."/>
            <person name="Daum C."/>
            <person name="Ramamoorthy G.K."/>
            <person name="Gryganskyi A."/>
            <person name="Culley D."/>
            <person name="Magnuson J.K."/>
            <person name="James T.Y."/>
            <person name="O'Malley M.A."/>
            <person name="Stajich J.E."/>
            <person name="Spatafora J.W."/>
            <person name="Visel A."/>
            <person name="Grigoriev I.V."/>
        </authorList>
    </citation>
    <scope>NUCLEOTIDE SEQUENCE [LARGE SCALE GENOMIC DNA]</scope>
    <source>
        <strain evidence="2 3">PL171</strain>
    </source>
</reference>
<proteinExistence type="predicted"/>
<dbReference type="Proteomes" id="UP000193411">
    <property type="component" value="Unassembled WGS sequence"/>
</dbReference>
<keyword evidence="3" id="KW-1185">Reference proteome</keyword>
<dbReference type="STRING" id="765915.A0A1Y2HUA0"/>
<feature type="region of interest" description="Disordered" evidence="1">
    <location>
        <begin position="1"/>
        <end position="63"/>
    </location>
</feature>
<gene>
    <name evidence="2" type="ORF">BCR44DRAFT_41493</name>
</gene>
<evidence type="ECO:0000313" key="2">
    <source>
        <dbReference type="EMBL" id="ORZ38079.1"/>
    </source>
</evidence>
<organism evidence="2 3">
    <name type="scientific">Catenaria anguillulae PL171</name>
    <dbReference type="NCBI Taxonomy" id="765915"/>
    <lineage>
        <taxon>Eukaryota</taxon>
        <taxon>Fungi</taxon>
        <taxon>Fungi incertae sedis</taxon>
        <taxon>Blastocladiomycota</taxon>
        <taxon>Blastocladiomycetes</taxon>
        <taxon>Blastocladiales</taxon>
        <taxon>Catenariaceae</taxon>
        <taxon>Catenaria</taxon>
    </lineage>
</organism>
<evidence type="ECO:0000256" key="1">
    <source>
        <dbReference type="SAM" id="MobiDB-lite"/>
    </source>
</evidence>